<dbReference type="EMBL" id="JALJOU010000082">
    <property type="protein sequence ID" value="KAK9822852.1"/>
    <property type="molecule type" value="Genomic_DNA"/>
</dbReference>
<sequence>MAGPVGGPSGPHAAQAGAAAVAAAAAALIVVSSASVVLPASSAEPALGALAAGRRVAVDRAWLESLLVEETRARLAAMTDSELLAAFELLMRGPAPAAPAAAAAPAPLPSWINPNPVPNGEREHALALQRGTANDGTSGSEGAALLRAGEAAVTAAAGAAATAAAAAGGLLRSALPELPWAELDATAAGVQSQLPIAAALGGVALLAIAFRRGASARGKSRTDALQQGPSAVEAQRGG</sequence>
<accession>A0AAW1QN52</accession>
<keyword evidence="2" id="KW-0472">Membrane</keyword>
<gene>
    <name evidence="3" type="ORF">WJX81_004055</name>
</gene>
<evidence type="ECO:0000256" key="2">
    <source>
        <dbReference type="SAM" id="Phobius"/>
    </source>
</evidence>
<feature type="transmembrane region" description="Helical" evidence="2">
    <location>
        <begin position="16"/>
        <end position="38"/>
    </location>
</feature>
<keyword evidence="2" id="KW-1133">Transmembrane helix</keyword>
<name>A0AAW1QN52_9CHLO</name>
<dbReference type="Proteomes" id="UP001445335">
    <property type="component" value="Unassembled WGS sequence"/>
</dbReference>
<keyword evidence="4" id="KW-1185">Reference proteome</keyword>
<evidence type="ECO:0000313" key="3">
    <source>
        <dbReference type="EMBL" id="KAK9822852.1"/>
    </source>
</evidence>
<proteinExistence type="predicted"/>
<dbReference type="AlphaFoldDB" id="A0AAW1QN52"/>
<reference evidence="3 4" key="1">
    <citation type="journal article" date="2024" name="Nat. Commun.">
        <title>Phylogenomics reveals the evolutionary origins of lichenization in chlorophyte algae.</title>
        <authorList>
            <person name="Puginier C."/>
            <person name="Libourel C."/>
            <person name="Otte J."/>
            <person name="Skaloud P."/>
            <person name="Haon M."/>
            <person name="Grisel S."/>
            <person name="Petersen M."/>
            <person name="Berrin J.G."/>
            <person name="Delaux P.M."/>
            <person name="Dal Grande F."/>
            <person name="Keller J."/>
        </authorList>
    </citation>
    <scope>NUCLEOTIDE SEQUENCE [LARGE SCALE GENOMIC DNA]</scope>
    <source>
        <strain evidence="3 4">SAG 245.80</strain>
    </source>
</reference>
<feature type="region of interest" description="Disordered" evidence="1">
    <location>
        <begin position="217"/>
        <end position="238"/>
    </location>
</feature>
<protein>
    <submittedName>
        <fullName evidence="3">Uncharacterized protein</fullName>
    </submittedName>
</protein>
<organism evidence="3 4">
    <name type="scientific">Elliptochloris bilobata</name>
    <dbReference type="NCBI Taxonomy" id="381761"/>
    <lineage>
        <taxon>Eukaryota</taxon>
        <taxon>Viridiplantae</taxon>
        <taxon>Chlorophyta</taxon>
        <taxon>core chlorophytes</taxon>
        <taxon>Trebouxiophyceae</taxon>
        <taxon>Trebouxiophyceae incertae sedis</taxon>
        <taxon>Elliptochloris clade</taxon>
        <taxon>Elliptochloris</taxon>
    </lineage>
</organism>
<comment type="caution">
    <text evidence="3">The sequence shown here is derived from an EMBL/GenBank/DDBJ whole genome shotgun (WGS) entry which is preliminary data.</text>
</comment>
<feature type="transmembrane region" description="Helical" evidence="2">
    <location>
        <begin position="151"/>
        <end position="172"/>
    </location>
</feature>
<feature type="transmembrane region" description="Helical" evidence="2">
    <location>
        <begin position="192"/>
        <end position="210"/>
    </location>
</feature>
<keyword evidence="2" id="KW-0812">Transmembrane</keyword>
<evidence type="ECO:0000313" key="4">
    <source>
        <dbReference type="Proteomes" id="UP001445335"/>
    </source>
</evidence>
<evidence type="ECO:0000256" key="1">
    <source>
        <dbReference type="SAM" id="MobiDB-lite"/>
    </source>
</evidence>